<dbReference type="EMBL" id="BAAANK010000015">
    <property type="protein sequence ID" value="GAA1847299.1"/>
    <property type="molecule type" value="Genomic_DNA"/>
</dbReference>
<evidence type="ECO:0000259" key="5">
    <source>
        <dbReference type="PROSITE" id="PS51755"/>
    </source>
</evidence>
<evidence type="ECO:0000256" key="4">
    <source>
        <dbReference type="SAM" id="MobiDB-lite"/>
    </source>
</evidence>
<feature type="DNA-binding region" description="OmpR/PhoB-type" evidence="3">
    <location>
        <begin position="623"/>
        <end position="728"/>
    </location>
</feature>
<gene>
    <name evidence="6" type="ORF">GCM10009750_37190</name>
</gene>
<evidence type="ECO:0000313" key="6">
    <source>
        <dbReference type="EMBL" id="GAA1847299.1"/>
    </source>
</evidence>
<dbReference type="SMART" id="SM01043">
    <property type="entry name" value="BTAD"/>
    <property type="match status" value="1"/>
</dbReference>
<dbReference type="SMART" id="SM00862">
    <property type="entry name" value="Trans_reg_C"/>
    <property type="match status" value="1"/>
</dbReference>
<dbReference type="PANTHER" id="PTHR35807">
    <property type="entry name" value="TRANSCRIPTIONAL REGULATOR REDD-RELATED"/>
    <property type="match status" value="1"/>
</dbReference>
<dbReference type="SUPFAM" id="SSF46894">
    <property type="entry name" value="C-terminal effector domain of the bipartite response regulators"/>
    <property type="match status" value="1"/>
</dbReference>
<dbReference type="InterPro" id="IPR036388">
    <property type="entry name" value="WH-like_DNA-bd_sf"/>
</dbReference>
<evidence type="ECO:0000256" key="3">
    <source>
        <dbReference type="PROSITE-ProRule" id="PRU01091"/>
    </source>
</evidence>
<dbReference type="RefSeq" id="WP_157429099.1">
    <property type="nucleotide sequence ID" value="NZ_BAAANK010000015.1"/>
</dbReference>
<dbReference type="Proteomes" id="UP001501746">
    <property type="component" value="Unassembled WGS sequence"/>
</dbReference>
<evidence type="ECO:0000256" key="2">
    <source>
        <dbReference type="ARBA" id="ARBA00023125"/>
    </source>
</evidence>
<dbReference type="InterPro" id="IPR011990">
    <property type="entry name" value="TPR-like_helical_dom_sf"/>
</dbReference>
<comment type="similarity">
    <text evidence="1">Belongs to the AfsR/DnrI/RedD regulatory family.</text>
</comment>
<dbReference type="SUPFAM" id="SSF48452">
    <property type="entry name" value="TPR-like"/>
    <property type="match status" value="1"/>
</dbReference>
<evidence type="ECO:0000256" key="1">
    <source>
        <dbReference type="ARBA" id="ARBA00005820"/>
    </source>
</evidence>
<feature type="region of interest" description="Disordered" evidence="4">
    <location>
        <begin position="1"/>
        <end position="24"/>
    </location>
</feature>
<dbReference type="Pfam" id="PF03704">
    <property type="entry name" value="BTAD"/>
    <property type="match status" value="1"/>
</dbReference>
<proteinExistence type="inferred from homology"/>
<dbReference type="InterPro" id="IPR001867">
    <property type="entry name" value="OmpR/PhoB-type_DNA-bd"/>
</dbReference>
<feature type="domain" description="OmpR/PhoB-type" evidence="5">
    <location>
        <begin position="623"/>
        <end position="728"/>
    </location>
</feature>
<sequence>MISNTTAIDHAGLRSGTASPARGSKPGGVATFVIGAAGSGKTEYARRVVAEASGSLVQATREWGDADVARRRLLDAAAESGGTLAVDDAQHLLGTSAEPVLEGFAAASGLDRLLVVSRRPPSFSVPRDGVVLAPDLALRLPDVAALFHDVTRRRIDLETASMVRRETAGWAQPVHELAADADATTEESLEAWIADTVGGDTASGWLEEVLGGLPADLVSALAATSTLPQLDLARVAGMLGRAGAVTLIGALDRGVVMHSRCDGGRRALPPILRRHLLRSMDATARAASASAACRLLMDEGAVEEAADTLAAGRSWIELEALLCDEGAMSGALWAEPVPGHILRRCPSIAAALESGRAGDRIATRVETQAAIPMGGRPGGMPLPPRTSVPPLHAALSRLRRGDVTGAVPLLRRLVRTAERADERFAARLALLVIRAPLATDEETLDGLVTVERQAVDHGLGGLGRVVRGALAALTRHPERGTVRRVCDQLEERGDVVGLGVVEAIDVLDRFRRGALETERAMSFAARCDRLGLPDVATWGRAVAAVGAATNGDPRASELCSAVDASTIRLHLPGPRSLLEAASAIRSGDPRTAASHASAARRSALETGLPRLPVSMPRRPRANARVRDQGGMHVSVACFGGFRLRLDGVDADLRLVRPQARMLLRMLALNAGAPLHRELIADLLWTDLGSESALHALHVSVSSLRRLVPGSGREGGIVERVGEAYRLGLTADNDCDLVGFDEHLSEAAIAKARREPAVARDRLVAALELYTGDVLPEDGPAEWAVGARDRYRHRASEAASSLAHLHAHFGEAHPAVAAARRAVEIDPWLDESWRTLVTMHERAGDVIAARRAQQGYRNMRQALGVE</sequence>
<accession>A0ABN2N3M7</accession>
<dbReference type="InterPro" id="IPR005158">
    <property type="entry name" value="BTAD"/>
</dbReference>
<reference evidence="6 7" key="1">
    <citation type="journal article" date="2019" name="Int. J. Syst. Evol. Microbiol.">
        <title>The Global Catalogue of Microorganisms (GCM) 10K type strain sequencing project: providing services to taxonomists for standard genome sequencing and annotation.</title>
        <authorList>
            <consortium name="The Broad Institute Genomics Platform"/>
            <consortium name="The Broad Institute Genome Sequencing Center for Infectious Disease"/>
            <person name="Wu L."/>
            <person name="Ma J."/>
        </authorList>
    </citation>
    <scope>NUCLEOTIDE SEQUENCE [LARGE SCALE GENOMIC DNA]</scope>
    <source>
        <strain evidence="6 7">JCM 14323</strain>
    </source>
</reference>
<dbReference type="Gene3D" id="1.10.10.10">
    <property type="entry name" value="Winged helix-like DNA-binding domain superfamily/Winged helix DNA-binding domain"/>
    <property type="match status" value="1"/>
</dbReference>
<dbReference type="InterPro" id="IPR051677">
    <property type="entry name" value="AfsR-DnrI-RedD_regulator"/>
</dbReference>
<evidence type="ECO:0000313" key="7">
    <source>
        <dbReference type="Proteomes" id="UP001501746"/>
    </source>
</evidence>
<name>A0ABN2N3M7_9MICO</name>
<comment type="caution">
    <text evidence="6">The sequence shown here is derived from an EMBL/GenBank/DDBJ whole genome shotgun (WGS) entry which is preliminary data.</text>
</comment>
<dbReference type="InterPro" id="IPR016032">
    <property type="entry name" value="Sig_transdc_resp-reg_C-effctor"/>
</dbReference>
<organism evidence="6 7">
    <name type="scientific">Agromyces salentinus</name>
    <dbReference type="NCBI Taxonomy" id="269421"/>
    <lineage>
        <taxon>Bacteria</taxon>
        <taxon>Bacillati</taxon>
        <taxon>Actinomycetota</taxon>
        <taxon>Actinomycetes</taxon>
        <taxon>Micrococcales</taxon>
        <taxon>Microbacteriaceae</taxon>
        <taxon>Agromyces</taxon>
    </lineage>
</organism>
<dbReference type="PROSITE" id="PS51755">
    <property type="entry name" value="OMPR_PHOB"/>
    <property type="match status" value="1"/>
</dbReference>
<keyword evidence="2 3" id="KW-0238">DNA-binding</keyword>
<dbReference type="Gene3D" id="1.25.40.10">
    <property type="entry name" value="Tetratricopeptide repeat domain"/>
    <property type="match status" value="1"/>
</dbReference>
<protein>
    <recommendedName>
        <fullName evidence="5">OmpR/PhoB-type domain-containing protein</fullName>
    </recommendedName>
</protein>
<keyword evidence="7" id="KW-1185">Reference proteome</keyword>
<dbReference type="PANTHER" id="PTHR35807:SF2">
    <property type="entry name" value="TRANSCRIPTIONAL ACTIVATOR DOMAIN"/>
    <property type="match status" value="1"/>
</dbReference>